<keyword evidence="1" id="KW-1133">Transmembrane helix</keyword>
<keyword evidence="1" id="KW-0472">Membrane</keyword>
<proteinExistence type="predicted"/>
<reference evidence="2" key="1">
    <citation type="journal article" date="2012" name="Science">
        <title>Fermentation, hydrogen, and sulfur metabolism in multiple uncultivated bacterial phyla.</title>
        <authorList>
            <person name="Wrighton K.C."/>
            <person name="Thomas B.C."/>
            <person name="Sharon I."/>
            <person name="Miller C.S."/>
            <person name="Castelle C.J."/>
            <person name="VerBerkmoes N.C."/>
            <person name="Wilkins M.J."/>
            <person name="Hettich R.L."/>
            <person name="Lipton M.S."/>
            <person name="Williams K.H."/>
            <person name="Long P.E."/>
            <person name="Banfield J.F."/>
        </authorList>
    </citation>
    <scope>NUCLEOTIDE SEQUENCE [LARGE SCALE GENOMIC DNA]</scope>
</reference>
<evidence type="ECO:0000256" key="1">
    <source>
        <dbReference type="SAM" id="Phobius"/>
    </source>
</evidence>
<feature type="transmembrane region" description="Helical" evidence="1">
    <location>
        <begin position="12"/>
        <end position="34"/>
    </location>
</feature>
<accession>K2GHE9</accession>
<evidence type="ECO:0000313" key="2">
    <source>
        <dbReference type="EMBL" id="EKE29874.1"/>
    </source>
</evidence>
<keyword evidence="1" id="KW-0812">Transmembrane</keyword>
<evidence type="ECO:0008006" key="3">
    <source>
        <dbReference type="Google" id="ProtNLM"/>
    </source>
</evidence>
<sequence>MMYWFDWFWGYGWFWIIWWIIMLLFWWVIIYFFVQVINQNNLPRRDSRDALDILKERYAKWEITKAELEEMRKVIMK</sequence>
<organism evidence="2">
    <name type="scientific">uncultured bacterium</name>
    <name type="common">gcode 4</name>
    <dbReference type="NCBI Taxonomy" id="1234023"/>
    <lineage>
        <taxon>Bacteria</taxon>
        <taxon>environmental samples</taxon>
    </lineage>
</organism>
<protein>
    <recommendedName>
        <fullName evidence="3">SHOCT domain-containing protein</fullName>
    </recommendedName>
</protein>
<gene>
    <name evidence="2" type="ORF">ACD_2C00083G0002</name>
</gene>
<comment type="caution">
    <text evidence="2">The sequence shown here is derived from an EMBL/GenBank/DDBJ whole genome shotgun (WGS) entry which is preliminary data.</text>
</comment>
<name>K2GHE9_9BACT</name>
<dbReference type="AlphaFoldDB" id="K2GHE9"/>
<dbReference type="EMBL" id="AMFJ01000083">
    <property type="protein sequence ID" value="EKE29874.1"/>
    <property type="molecule type" value="Genomic_DNA"/>
</dbReference>